<evidence type="ECO:0000313" key="3">
    <source>
        <dbReference type="Proteomes" id="UP000236178"/>
    </source>
</evidence>
<organism evidence="2 3">
    <name type="scientific">Streptomyces populi</name>
    <dbReference type="NCBI Taxonomy" id="2058924"/>
    <lineage>
        <taxon>Bacteria</taxon>
        <taxon>Bacillati</taxon>
        <taxon>Actinomycetota</taxon>
        <taxon>Actinomycetes</taxon>
        <taxon>Kitasatosporales</taxon>
        <taxon>Streptomycetaceae</taxon>
        <taxon>Streptomyces</taxon>
    </lineage>
</organism>
<dbReference type="InterPro" id="IPR011748">
    <property type="entry name" value="Unchr_phage_tail-like"/>
</dbReference>
<gene>
    <name evidence="2" type="ORF">CW362_34675</name>
</gene>
<proteinExistence type="predicted"/>
<dbReference type="AlphaFoldDB" id="A0A2I0SEW8"/>
<dbReference type="NCBIfam" id="TIGR02242">
    <property type="entry name" value="tail_TIGR02242"/>
    <property type="match status" value="1"/>
</dbReference>
<protein>
    <submittedName>
        <fullName evidence="2">Phage tail protein</fullName>
    </submittedName>
</protein>
<feature type="region of interest" description="Disordered" evidence="1">
    <location>
        <begin position="117"/>
        <end position="144"/>
    </location>
</feature>
<evidence type="ECO:0000256" key="1">
    <source>
        <dbReference type="SAM" id="MobiDB-lite"/>
    </source>
</evidence>
<comment type="caution">
    <text evidence="2">The sequence shown here is derived from an EMBL/GenBank/DDBJ whole genome shotgun (WGS) entry which is preliminary data.</text>
</comment>
<dbReference type="EMBL" id="PJOS01000108">
    <property type="protein sequence ID" value="PKT68487.1"/>
    <property type="molecule type" value="Genomic_DNA"/>
</dbReference>
<dbReference type="Proteomes" id="UP000236178">
    <property type="component" value="Unassembled WGS sequence"/>
</dbReference>
<keyword evidence="3" id="KW-1185">Reference proteome</keyword>
<dbReference type="OrthoDB" id="370073at2"/>
<accession>A0A2I0SEW8</accession>
<dbReference type="InterPro" id="IPR006521">
    <property type="entry name" value="Tail_protein_I"/>
</dbReference>
<reference evidence="2 3" key="1">
    <citation type="submission" date="2017-12" db="EMBL/GenBank/DDBJ databases">
        <title>Streptomyces populusis sp. nov., a novel endophytic actinobacterium isolated from stems of Populus adenopoda Maxim.</title>
        <authorList>
            <person name="Wang Z."/>
        </authorList>
    </citation>
    <scope>NUCLEOTIDE SEQUENCE [LARGE SCALE GENOMIC DNA]</scope>
    <source>
        <strain evidence="2 3">A249</strain>
    </source>
</reference>
<evidence type="ECO:0000313" key="2">
    <source>
        <dbReference type="EMBL" id="PKT68487.1"/>
    </source>
</evidence>
<sequence>MRGTVEGLPTPHPLVYQLPAVYLGEDFVQRFLGALDDVLAPVLLTIDNLSAHLDPRTAPEDFLEWTGAWVAADPAPGRPAEQRRAAVLGAMRRHRRRGTRGGLAEAVRLEFGTEAEIEETGGTSWSETAHSPLPGETGAAPRVTVRVRVADPDAAGAERLRRLVAGEVPAHVGYDTELLPLKEAS</sequence>
<name>A0A2I0SEW8_9ACTN</name>
<dbReference type="Pfam" id="PF09684">
    <property type="entry name" value="Tail_P2_I"/>
    <property type="match status" value="1"/>
</dbReference>
<dbReference type="RefSeq" id="WP_103553590.1">
    <property type="nucleotide sequence ID" value="NZ_JBHJSK010000007.1"/>
</dbReference>